<comment type="subcellular location">
    <subcellularLocation>
        <location evidence="1">Membrane</location>
        <topology evidence="1">Multi-pass membrane protein</topology>
    </subcellularLocation>
</comment>
<feature type="domain" description="Major facilitator superfamily (MFS) profile" evidence="2">
    <location>
        <begin position="1"/>
        <end position="51"/>
    </location>
</feature>
<name>A0ABD0N917_CIRMR</name>
<dbReference type="Proteomes" id="UP001529510">
    <property type="component" value="Unassembled WGS sequence"/>
</dbReference>
<dbReference type="EMBL" id="JAMKFB020000024">
    <property type="protein sequence ID" value="KAL0156783.1"/>
    <property type="molecule type" value="Genomic_DNA"/>
</dbReference>
<dbReference type="PROSITE" id="PS50850">
    <property type="entry name" value="MFS"/>
    <property type="match status" value="1"/>
</dbReference>
<dbReference type="SUPFAM" id="SSF103473">
    <property type="entry name" value="MFS general substrate transporter"/>
    <property type="match status" value="1"/>
</dbReference>
<sequence>YGRRFVTLLSLFLQFLFGVAIAFSPNIFVYMALRFVVGTTVSGISMNTFVL</sequence>
<dbReference type="Gene3D" id="1.20.1250.20">
    <property type="entry name" value="MFS general substrate transporter like domains"/>
    <property type="match status" value="1"/>
</dbReference>
<evidence type="ECO:0000313" key="3">
    <source>
        <dbReference type="EMBL" id="KAL0156783.1"/>
    </source>
</evidence>
<comment type="caution">
    <text evidence="3">The sequence shown here is derived from an EMBL/GenBank/DDBJ whole genome shotgun (WGS) entry which is preliminary data.</text>
</comment>
<proteinExistence type="predicted"/>
<dbReference type="AlphaFoldDB" id="A0ABD0N917"/>
<gene>
    <name evidence="3" type="ORF">M9458_048029</name>
</gene>
<protein>
    <recommendedName>
        <fullName evidence="2">Major facilitator superfamily (MFS) profile domain-containing protein</fullName>
    </recommendedName>
</protein>
<reference evidence="3 4" key="1">
    <citation type="submission" date="2024-05" db="EMBL/GenBank/DDBJ databases">
        <title>Genome sequencing and assembly of Indian major carp, Cirrhinus mrigala (Hamilton, 1822).</title>
        <authorList>
            <person name="Mohindra V."/>
            <person name="Chowdhury L.M."/>
            <person name="Lal K."/>
            <person name="Jena J.K."/>
        </authorList>
    </citation>
    <scope>NUCLEOTIDE SEQUENCE [LARGE SCALE GENOMIC DNA]</scope>
    <source>
        <strain evidence="3">CM1030</strain>
        <tissue evidence="3">Blood</tissue>
    </source>
</reference>
<evidence type="ECO:0000256" key="1">
    <source>
        <dbReference type="ARBA" id="ARBA00004141"/>
    </source>
</evidence>
<evidence type="ECO:0000259" key="2">
    <source>
        <dbReference type="PROSITE" id="PS50850"/>
    </source>
</evidence>
<dbReference type="InterPro" id="IPR036259">
    <property type="entry name" value="MFS_trans_sf"/>
</dbReference>
<evidence type="ECO:0000313" key="4">
    <source>
        <dbReference type="Proteomes" id="UP001529510"/>
    </source>
</evidence>
<organism evidence="3 4">
    <name type="scientific">Cirrhinus mrigala</name>
    <name type="common">Mrigala</name>
    <dbReference type="NCBI Taxonomy" id="683832"/>
    <lineage>
        <taxon>Eukaryota</taxon>
        <taxon>Metazoa</taxon>
        <taxon>Chordata</taxon>
        <taxon>Craniata</taxon>
        <taxon>Vertebrata</taxon>
        <taxon>Euteleostomi</taxon>
        <taxon>Actinopterygii</taxon>
        <taxon>Neopterygii</taxon>
        <taxon>Teleostei</taxon>
        <taxon>Ostariophysi</taxon>
        <taxon>Cypriniformes</taxon>
        <taxon>Cyprinidae</taxon>
        <taxon>Labeoninae</taxon>
        <taxon>Labeonini</taxon>
        <taxon>Cirrhinus</taxon>
    </lineage>
</organism>
<feature type="non-terminal residue" evidence="3">
    <location>
        <position position="1"/>
    </location>
</feature>
<feature type="non-terminal residue" evidence="3">
    <location>
        <position position="51"/>
    </location>
</feature>
<keyword evidence="4" id="KW-1185">Reference proteome</keyword>
<accession>A0ABD0N917</accession>
<dbReference type="GO" id="GO:0016020">
    <property type="term" value="C:membrane"/>
    <property type="evidence" value="ECO:0007669"/>
    <property type="project" value="UniProtKB-SubCell"/>
</dbReference>
<dbReference type="InterPro" id="IPR020846">
    <property type="entry name" value="MFS_dom"/>
</dbReference>